<feature type="transmembrane region" description="Helical" evidence="8">
    <location>
        <begin position="338"/>
        <end position="356"/>
    </location>
</feature>
<dbReference type="GO" id="GO:0016763">
    <property type="term" value="F:pentosyltransferase activity"/>
    <property type="evidence" value="ECO:0007669"/>
    <property type="project" value="TreeGrafter"/>
</dbReference>
<keyword evidence="7 8" id="KW-0472">Membrane</keyword>
<evidence type="ECO:0000256" key="2">
    <source>
        <dbReference type="ARBA" id="ARBA00022475"/>
    </source>
</evidence>
<feature type="transmembrane region" description="Helical" evidence="8">
    <location>
        <begin position="309"/>
        <end position="326"/>
    </location>
</feature>
<evidence type="ECO:0000259" key="9">
    <source>
        <dbReference type="Pfam" id="PF13231"/>
    </source>
</evidence>
<feature type="transmembrane region" description="Helical" evidence="8">
    <location>
        <begin position="156"/>
        <end position="183"/>
    </location>
</feature>
<evidence type="ECO:0000256" key="7">
    <source>
        <dbReference type="ARBA" id="ARBA00023136"/>
    </source>
</evidence>
<evidence type="ECO:0000313" key="10">
    <source>
        <dbReference type="EMBL" id="KKR92099.1"/>
    </source>
</evidence>
<comment type="caution">
    <text evidence="10">The sequence shown here is derived from an EMBL/GenBank/DDBJ whole genome shotgun (WGS) entry which is preliminary data.</text>
</comment>
<feature type="domain" description="Glycosyltransferase RgtA/B/C/D-like" evidence="9">
    <location>
        <begin position="59"/>
        <end position="208"/>
    </location>
</feature>
<protein>
    <recommendedName>
        <fullName evidence="9">Glycosyltransferase RgtA/B/C/D-like domain-containing protein</fullName>
    </recommendedName>
</protein>
<name>A0A0G0UTP4_9BACT</name>
<keyword evidence="4" id="KW-0808">Transferase</keyword>
<evidence type="ECO:0000256" key="5">
    <source>
        <dbReference type="ARBA" id="ARBA00022692"/>
    </source>
</evidence>
<evidence type="ECO:0000256" key="3">
    <source>
        <dbReference type="ARBA" id="ARBA00022676"/>
    </source>
</evidence>
<dbReference type="InterPro" id="IPR050297">
    <property type="entry name" value="LipidA_mod_glycosyltrf_83"/>
</dbReference>
<dbReference type="InterPro" id="IPR038731">
    <property type="entry name" value="RgtA/B/C-like"/>
</dbReference>
<sequence>MAHKALTLLIVLATAVYLRFVNLTSLPIFADESIYVRWSQVMRAEPSLRFLPLSDGKQPLYMWATIPFLKVFSDPLMAGRVFSALAGLGTIAGIAAASYILFKTPRQTLTATAVAAVLPYLIFFNRLALADSLLAMFLIWTFVFSLLSFVHRRLDLAMFAGFSLGFAWLTKSPAIFAFLLLPLNVLFIPKLTTKNLLLSTFYFLLSVAIATGMYNILRLGPEFHMISIRNADYVFSLSEVLSHPSDPLIPHLKDSWSFYLYLATPVGVALLLWAILGEGLHHWRQRFVLAAWFLGPIFIQSAMAKQFTARYLLFTVPFAVLLMSHAIEHIGQKTQKHILTVAAACLLISLSLWMSYQVVFHPENAPLPRIERSGYLEEWTAGYGLYDVSQQLRQAAKSGPVVVGSEGFFGTPFSALQAYLNDVPNVRIIGVGVWIDSVNERLTSALADNQVFLVVNSSRFHVAEPEKIGLKLITSYPKAVRPDSSREFLLFFQVLPK</sequence>
<evidence type="ECO:0000256" key="1">
    <source>
        <dbReference type="ARBA" id="ARBA00004651"/>
    </source>
</evidence>
<dbReference type="Proteomes" id="UP000034676">
    <property type="component" value="Unassembled WGS sequence"/>
</dbReference>
<dbReference type="AlphaFoldDB" id="A0A0G0UTP4"/>
<organism evidence="10 11">
    <name type="scientific">Candidatus Woesebacteria bacterium GW2011_GWA1_41_13b</name>
    <dbReference type="NCBI Taxonomy" id="1618555"/>
    <lineage>
        <taxon>Bacteria</taxon>
        <taxon>Candidatus Woeseibacteriota</taxon>
    </lineage>
</organism>
<dbReference type="GO" id="GO:0005886">
    <property type="term" value="C:plasma membrane"/>
    <property type="evidence" value="ECO:0007669"/>
    <property type="project" value="UniProtKB-SubCell"/>
</dbReference>
<evidence type="ECO:0000256" key="6">
    <source>
        <dbReference type="ARBA" id="ARBA00022989"/>
    </source>
</evidence>
<dbReference type="PANTHER" id="PTHR33908">
    <property type="entry name" value="MANNOSYLTRANSFERASE YKCB-RELATED"/>
    <property type="match status" value="1"/>
</dbReference>
<dbReference type="Pfam" id="PF13231">
    <property type="entry name" value="PMT_2"/>
    <property type="match status" value="1"/>
</dbReference>
<feature type="transmembrane region" description="Helical" evidence="8">
    <location>
        <begin position="195"/>
        <end position="217"/>
    </location>
</feature>
<keyword evidence="3" id="KW-0328">Glycosyltransferase</keyword>
<dbReference type="GO" id="GO:0009103">
    <property type="term" value="P:lipopolysaccharide biosynthetic process"/>
    <property type="evidence" value="ECO:0007669"/>
    <property type="project" value="UniProtKB-ARBA"/>
</dbReference>
<gene>
    <name evidence="10" type="ORF">UU42_C0004G0015</name>
</gene>
<keyword evidence="2" id="KW-1003">Cell membrane</keyword>
<evidence type="ECO:0000313" key="11">
    <source>
        <dbReference type="Proteomes" id="UP000034676"/>
    </source>
</evidence>
<dbReference type="EMBL" id="LCAO01000004">
    <property type="protein sequence ID" value="KKR92099.1"/>
    <property type="molecule type" value="Genomic_DNA"/>
</dbReference>
<feature type="transmembrane region" description="Helical" evidence="8">
    <location>
        <begin position="256"/>
        <end position="275"/>
    </location>
</feature>
<proteinExistence type="predicted"/>
<dbReference type="PANTHER" id="PTHR33908:SF11">
    <property type="entry name" value="MEMBRANE PROTEIN"/>
    <property type="match status" value="1"/>
</dbReference>
<reference evidence="10 11" key="1">
    <citation type="journal article" date="2015" name="Nature">
        <title>rRNA introns, odd ribosomes, and small enigmatic genomes across a large radiation of phyla.</title>
        <authorList>
            <person name="Brown C.T."/>
            <person name="Hug L.A."/>
            <person name="Thomas B.C."/>
            <person name="Sharon I."/>
            <person name="Castelle C.J."/>
            <person name="Singh A."/>
            <person name="Wilkins M.J."/>
            <person name="Williams K.H."/>
            <person name="Banfield J.F."/>
        </authorList>
    </citation>
    <scope>NUCLEOTIDE SEQUENCE [LARGE SCALE GENOMIC DNA]</scope>
</reference>
<feature type="transmembrane region" description="Helical" evidence="8">
    <location>
        <begin position="132"/>
        <end position="150"/>
    </location>
</feature>
<evidence type="ECO:0000256" key="8">
    <source>
        <dbReference type="SAM" id="Phobius"/>
    </source>
</evidence>
<feature type="transmembrane region" description="Helical" evidence="8">
    <location>
        <begin position="287"/>
        <end position="303"/>
    </location>
</feature>
<evidence type="ECO:0000256" key="4">
    <source>
        <dbReference type="ARBA" id="ARBA00022679"/>
    </source>
</evidence>
<accession>A0A0G0UTP4</accession>
<keyword evidence="6 8" id="KW-1133">Transmembrane helix</keyword>
<feature type="transmembrane region" description="Helical" evidence="8">
    <location>
        <begin position="84"/>
        <end position="102"/>
    </location>
</feature>
<comment type="subcellular location">
    <subcellularLocation>
        <location evidence="1">Cell membrane</location>
        <topology evidence="1">Multi-pass membrane protein</topology>
    </subcellularLocation>
</comment>
<keyword evidence="5 8" id="KW-0812">Transmembrane</keyword>